<dbReference type="InterPro" id="IPR051531">
    <property type="entry name" value="N-acetyltransferase"/>
</dbReference>
<dbReference type="Pfam" id="PF13302">
    <property type="entry name" value="Acetyltransf_3"/>
    <property type="match status" value="1"/>
</dbReference>
<dbReference type="Gene3D" id="3.40.630.30">
    <property type="match status" value="1"/>
</dbReference>
<evidence type="ECO:0000313" key="3">
    <source>
        <dbReference type="Proteomes" id="UP000037043"/>
    </source>
</evidence>
<proteinExistence type="predicted"/>
<reference evidence="3" key="1">
    <citation type="submission" date="2015-08" db="EMBL/GenBank/DDBJ databases">
        <title>Genome sequence of the strict anaerobe Clostridium homopropionicum LuHBu1 (DSM 5847T).</title>
        <authorList>
            <person name="Poehlein A."/>
            <person name="Beck M."/>
            <person name="Schiel-Bengelsdorf B."/>
            <person name="Bengelsdorf F.R."/>
            <person name="Daniel R."/>
            <person name="Duerre P."/>
        </authorList>
    </citation>
    <scope>NUCLEOTIDE SEQUENCE [LARGE SCALE GENOMIC DNA]</scope>
    <source>
        <strain evidence="3">DSM 5847</strain>
    </source>
</reference>
<dbReference type="Proteomes" id="UP000037043">
    <property type="component" value="Unassembled WGS sequence"/>
</dbReference>
<dbReference type="STRING" id="36844.SAMN04488501_10646"/>
<sequence>MTSTKLESNRLVLKPLSFDELSYINDNTLEKIQIPIEQEALLGQTKLAISRKLDKMKNADKMAHEWFTYWLIIIKNNYKGIGFIGFKGIPKEDGGVEVGYSLSPGYREKGLMTEALSLLINWASKFHNCMGITATKVLKTNTGSNKVLINCKFILESSINEYNNYILRLK</sequence>
<dbReference type="AlphaFoldDB" id="A0A0L6Z8U0"/>
<dbReference type="PANTHER" id="PTHR43792">
    <property type="entry name" value="GNAT FAMILY, PUTATIVE (AFU_ORTHOLOGUE AFUA_3G00765)-RELATED-RELATED"/>
    <property type="match status" value="1"/>
</dbReference>
<name>A0A0L6Z8U0_9CLOT</name>
<organism evidence="2 3">
    <name type="scientific">Clostridium homopropionicum DSM 5847</name>
    <dbReference type="NCBI Taxonomy" id="1121318"/>
    <lineage>
        <taxon>Bacteria</taxon>
        <taxon>Bacillati</taxon>
        <taxon>Bacillota</taxon>
        <taxon>Clostridia</taxon>
        <taxon>Eubacteriales</taxon>
        <taxon>Clostridiaceae</taxon>
        <taxon>Clostridium</taxon>
    </lineage>
</organism>
<comment type="caution">
    <text evidence="2">The sequence shown here is derived from an EMBL/GenBank/DDBJ whole genome shotgun (WGS) entry which is preliminary data.</text>
</comment>
<dbReference type="SUPFAM" id="SSF55729">
    <property type="entry name" value="Acyl-CoA N-acyltransferases (Nat)"/>
    <property type="match status" value="1"/>
</dbReference>
<feature type="domain" description="N-acetyltransferase" evidence="1">
    <location>
        <begin position="10"/>
        <end position="153"/>
    </location>
</feature>
<gene>
    <name evidence="2" type="ORF">CLHOM_22890</name>
</gene>
<dbReference type="EMBL" id="LHUR01000027">
    <property type="protein sequence ID" value="KOA19183.1"/>
    <property type="molecule type" value="Genomic_DNA"/>
</dbReference>
<accession>A0A0L6Z8U0</accession>
<dbReference type="GO" id="GO:0016747">
    <property type="term" value="F:acyltransferase activity, transferring groups other than amino-acyl groups"/>
    <property type="evidence" value="ECO:0007669"/>
    <property type="project" value="InterPro"/>
</dbReference>
<dbReference type="PANTHER" id="PTHR43792:SF13">
    <property type="entry name" value="ACETYLTRANSFERASE"/>
    <property type="match status" value="1"/>
</dbReference>
<evidence type="ECO:0000313" key="2">
    <source>
        <dbReference type="EMBL" id="KOA19183.1"/>
    </source>
</evidence>
<dbReference type="InterPro" id="IPR000182">
    <property type="entry name" value="GNAT_dom"/>
</dbReference>
<dbReference type="PATRIC" id="fig|1121318.3.peg.2301"/>
<dbReference type="InterPro" id="IPR016181">
    <property type="entry name" value="Acyl_CoA_acyltransferase"/>
</dbReference>
<evidence type="ECO:0000259" key="1">
    <source>
        <dbReference type="Pfam" id="PF13302"/>
    </source>
</evidence>
<dbReference type="CDD" id="cd04301">
    <property type="entry name" value="NAT_SF"/>
    <property type="match status" value="1"/>
</dbReference>
<keyword evidence="3" id="KW-1185">Reference proteome</keyword>
<dbReference type="RefSeq" id="WP_052221807.1">
    <property type="nucleotide sequence ID" value="NZ_LHUR01000027.1"/>
</dbReference>
<protein>
    <recommendedName>
        <fullName evidence="1">N-acetyltransferase domain-containing protein</fullName>
    </recommendedName>
</protein>